<protein>
    <submittedName>
        <fullName evidence="1">Uncharacterized protein</fullName>
    </submittedName>
</protein>
<reference evidence="1" key="1">
    <citation type="journal article" date="2014" name="Int. J. Syst. Evol. Microbiol.">
        <title>Complete genome sequence of Corynebacterium casei LMG S-19264T (=DSM 44701T), isolated from a smear-ripened cheese.</title>
        <authorList>
            <consortium name="US DOE Joint Genome Institute (JGI-PGF)"/>
            <person name="Walter F."/>
            <person name="Albersmeier A."/>
            <person name="Kalinowski J."/>
            <person name="Ruckert C."/>
        </authorList>
    </citation>
    <scope>NUCLEOTIDE SEQUENCE</scope>
    <source>
        <strain evidence="1">CCM 7905</strain>
    </source>
</reference>
<reference evidence="1" key="2">
    <citation type="submission" date="2020-09" db="EMBL/GenBank/DDBJ databases">
        <authorList>
            <person name="Sun Q."/>
            <person name="Sedlacek I."/>
        </authorList>
    </citation>
    <scope>NUCLEOTIDE SEQUENCE</scope>
    <source>
        <strain evidence="1">CCM 7905</strain>
    </source>
</reference>
<keyword evidence="2" id="KW-1185">Reference proteome</keyword>
<dbReference type="AlphaFoldDB" id="A0A917G3Z5"/>
<comment type="caution">
    <text evidence="1">The sequence shown here is derived from an EMBL/GenBank/DDBJ whole genome shotgun (WGS) entry which is preliminary data.</text>
</comment>
<gene>
    <name evidence="1" type="ORF">GCM10007304_38920</name>
</gene>
<dbReference type="EMBL" id="BMCU01000004">
    <property type="protein sequence ID" value="GGG21284.1"/>
    <property type="molecule type" value="Genomic_DNA"/>
</dbReference>
<proteinExistence type="predicted"/>
<evidence type="ECO:0000313" key="2">
    <source>
        <dbReference type="Proteomes" id="UP000654257"/>
    </source>
</evidence>
<name>A0A917G3Z5_9NOCA</name>
<dbReference type="RefSeq" id="WP_188546539.1">
    <property type="nucleotide sequence ID" value="NZ_BMCU01000004.1"/>
</dbReference>
<dbReference type="Proteomes" id="UP000654257">
    <property type="component" value="Unassembled WGS sequence"/>
</dbReference>
<sequence length="180" mass="18990">MIVDSLLYGNVVVQYATSEITATYDGEPRTTVSVRRTGGADHTRTPIGTRDPSAITASIDGRPVELTPGKARIMKRSYDVGISFDGRLITMRAKNLEASTLLCGTTDDGMNSFGELTRVYDGTVDIEWSVPFAAMKKTIEPPIPSREEALVGIAVAAAFGTGGLSAATIVSSIVGSVFPS</sequence>
<evidence type="ECO:0000313" key="1">
    <source>
        <dbReference type="EMBL" id="GGG21284.1"/>
    </source>
</evidence>
<accession>A0A917G3Z5</accession>
<organism evidence="1 2">
    <name type="scientific">Rhodococcoides trifolii</name>
    <dbReference type="NCBI Taxonomy" id="908250"/>
    <lineage>
        <taxon>Bacteria</taxon>
        <taxon>Bacillati</taxon>
        <taxon>Actinomycetota</taxon>
        <taxon>Actinomycetes</taxon>
        <taxon>Mycobacteriales</taxon>
        <taxon>Nocardiaceae</taxon>
        <taxon>Rhodococcoides</taxon>
    </lineage>
</organism>